<reference evidence="2 3" key="1">
    <citation type="submission" date="2012-05" db="EMBL/GenBank/DDBJ databases">
        <title>Recombination and specialization in a pathogen metapopulation.</title>
        <authorList>
            <person name="Gardiner A."/>
            <person name="Kemen E."/>
            <person name="Schultz-Larsen T."/>
            <person name="MacLean D."/>
            <person name="Van Oosterhout C."/>
            <person name="Jones J.D.G."/>
        </authorList>
    </citation>
    <scope>NUCLEOTIDE SEQUENCE [LARGE SCALE GENOMIC DNA]</scope>
    <source>
        <strain evidence="2 3">Ac Nc2</strain>
    </source>
</reference>
<accession>A0A024G2J6</accession>
<keyword evidence="3" id="KW-1185">Reference proteome</keyword>
<dbReference type="AlphaFoldDB" id="A0A024G2J6"/>
<comment type="caution">
    <text evidence="2">The sequence shown here is derived from an EMBL/GenBank/DDBJ whole genome shotgun (WGS) entry which is preliminary data.</text>
</comment>
<dbReference type="InParanoid" id="A0A024G2J6"/>
<feature type="compositionally biased region" description="Low complexity" evidence="1">
    <location>
        <begin position="161"/>
        <end position="176"/>
    </location>
</feature>
<organism evidence="2 3">
    <name type="scientific">Albugo candida</name>
    <dbReference type="NCBI Taxonomy" id="65357"/>
    <lineage>
        <taxon>Eukaryota</taxon>
        <taxon>Sar</taxon>
        <taxon>Stramenopiles</taxon>
        <taxon>Oomycota</taxon>
        <taxon>Peronosporomycetes</taxon>
        <taxon>Albuginales</taxon>
        <taxon>Albuginaceae</taxon>
        <taxon>Albugo</taxon>
    </lineage>
</organism>
<dbReference type="OrthoDB" id="79589at2759"/>
<dbReference type="EMBL" id="CAIX01000013">
    <property type="protein sequence ID" value="CCI40980.1"/>
    <property type="molecule type" value="Genomic_DNA"/>
</dbReference>
<sequence>MHTISQEIDVNRKENDEEVHGESFKDVKCLNVLLSTFEQEVMDQEGVEYEELDQALVEGIEDKELHQAFAEGIEDKILNQALAEGIEVKLMDQAPAEEIEVKLMDQAPAEEIEDIDLDQVLAEVQQIRLQEGLSDEQEDFRAEPVITVEADLERKAKSFRRSNSSSAITSRSTYSNRSKRGFEAERIRTVPRKETAVENVCRPSIYTQQILQSPHAIHSFRQFRDKTVTPSVKSIRKRIEELALPKESSSGRKYATDDDTRHCHFQARSRRRRHIKTETADPTDCKENHFVARMESMERNRQKKIGHARGENEYNDILDKKMCPQCGMKQSYAESRDKKKLCQSCGVMFRREHVWSDVEQSFLMRVQKYSQKKEDQRRRVL</sequence>
<dbReference type="Proteomes" id="UP000053237">
    <property type="component" value="Unassembled WGS sequence"/>
</dbReference>
<evidence type="ECO:0000256" key="1">
    <source>
        <dbReference type="SAM" id="MobiDB-lite"/>
    </source>
</evidence>
<evidence type="ECO:0000313" key="2">
    <source>
        <dbReference type="EMBL" id="CCI40980.1"/>
    </source>
</evidence>
<feature type="region of interest" description="Disordered" evidence="1">
    <location>
        <begin position="160"/>
        <end position="181"/>
    </location>
</feature>
<gene>
    <name evidence="2" type="ORF">BN9_017640</name>
</gene>
<proteinExistence type="predicted"/>
<evidence type="ECO:0000313" key="3">
    <source>
        <dbReference type="Proteomes" id="UP000053237"/>
    </source>
</evidence>
<protein>
    <submittedName>
        <fullName evidence="2">Uncharacterized protein</fullName>
    </submittedName>
</protein>
<name>A0A024G2J6_9STRA</name>